<dbReference type="InterPro" id="IPR036928">
    <property type="entry name" value="AS_sf"/>
</dbReference>
<dbReference type="PROSITE" id="PS00571">
    <property type="entry name" value="AMIDASES"/>
    <property type="match status" value="1"/>
</dbReference>
<sequence length="571" mass="63675">MGSLVYSQTWEEKAAWARAQRDASIAKVEPKLDGVPDAANLTLGSQDLPQAFLTPREIEITEQYTITKLLKLLRERKLKVEEVTRAFLRRAALAQAATNCLTELLWDEAIERAQHLDAFPEPRGALFGLPISTKEHHGMVGENVTTSASFVAWIGKKHGSSLLYGTFWNEGCVFFARTTQPQTIMHLETESNIYGRTVNPYNRELTSGGSSGGESALIGMRGSILGVGGDIGGSIRCPAAHVGIYGFKSVRSHRVPAMFCYNQLTSDSSNRRPSMKRVSTTGFRNAGAGKETISGCPGPMTVERDGLELFMKVALSAKPWRVDPALTVKEWTPYKFTRPPKIAVQWWDGVVRPHPPMTRALREVADACREAGMEVVDWDCEALDHQKGWDILSALYWPDGGKEVLGLIKESGEPILPLTKFIIHEQPTVKELTQHELWQLCVERDEYRARYAQAWSRTADGDHREVDVILCPPSFGAATPHGQSRYWGYTAHWNLLDYPAAVFPVTKVDPALDVKDPSYTPKNSQDKFVYDMYSPERFSNAPVSLQVVGRRQEDEKVLAALVEIERAMGRA</sequence>
<dbReference type="Gene3D" id="3.90.1300.10">
    <property type="entry name" value="Amidase signature (AS) domain"/>
    <property type="match status" value="1"/>
</dbReference>
<dbReference type="PANTHER" id="PTHR46072">
    <property type="entry name" value="AMIDASE-RELATED-RELATED"/>
    <property type="match status" value="1"/>
</dbReference>
<dbReference type="InterPro" id="IPR020556">
    <property type="entry name" value="Amidase_CS"/>
</dbReference>
<comment type="catalytic activity">
    <reaction evidence="1">
        <text>a monocarboxylic acid amide + H2O = a monocarboxylate + NH4(+)</text>
        <dbReference type="Rhea" id="RHEA:12020"/>
        <dbReference type="ChEBI" id="CHEBI:15377"/>
        <dbReference type="ChEBI" id="CHEBI:28938"/>
        <dbReference type="ChEBI" id="CHEBI:35757"/>
        <dbReference type="ChEBI" id="CHEBI:83628"/>
        <dbReference type="EC" id="3.5.1.4"/>
    </reaction>
</comment>
<name>A0ABR1RWY5_9PEZI</name>
<gene>
    <name evidence="6" type="ORF">PG993_012747</name>
</gene>
<dbReference type="EC" id="3.5.1.4" evidence="3"/>
<evidence type="ECO:0000313" key="7">
    <source>
        <dbReference type="Proteomes" id="UP001444661"/>
    </source>
</evidence>
<evidence type="ECO:0000313" key="6">
    <source>
        <dbReference type="EMBL" id="KAK8021980.1"/>
    </source>
</evidence>
<comment type="similarity">
    <text evidence="2">Belongs to the amidase family.</text>
</comment>
<dbReference type="InterPro" id="IPR023631">
    <property type="entry name" value="Amidase_dom"/>
</dbReference>
<proteinExistence type="inferred from homology"/>
<dbReference type="PANTHER" id="PTHR46072:SF4">
    <property type="entry name" value="AMIDASE C550.07-RELATED"/>
    <property type="match status" value="1"/>
</dbReference>
<organism evidence="6 7">
    <name type="scientific">Apiospora rasikravindrae</name>
    <dbReference type="NCBI Taxonomy" id="990691"/>
    <lineage>
        <taxon>Eukaryota</taxon>
        <taxon>Fungi</taxon>
        <taxon>Dikarya</taxon>
        <taxon>Ascomycota</taxon>
        <taxon>Pezizomycotina</taxon>
        <taxon>Sordariomycetes</taxon>
        <taxon>Xylariomycetidae</taxon>
        <taxon>Amphisphaeriales</taxon>
        <taxon>Apiosporaceae</taxon>
        <taxon>Apiospora</taxon>
    </lineage>
</organism>
<comment type="caution">
    <text evidence="6">The sequence shown here is derived from an EMBL/GenBank/DDBJ whole genome shotgun (WGS) entry which is preliminary data.</text>
</comment>
<evidence type="ECO:0000259" key="5">
    <source>
        <dbReference type="Pfam" id="PF01425"/>
    </source>
</evidence>
<dbReference type="Proteomes" id="UP001444661">
    <property type="component" value="Unassembled WGS sequence"/>
</dbReference>
<feature type="domain" description="Amidase" evidence="5">
    <location>
        <begin position="82"/>
        <end position="558"/>
    </location>
</feature>
<keyword evidence="7" id="KW-1185">Reference proteome</keyword>
<reference evidence="6 7" key="1">
    <citation type="submission" date="2023-01" db="EMBL/GenBank/DDBJ databases">
        <title>Analysis of 21 Apiospora genomes using comparative genomics revels a genus with tremendous synthesis potential of carbohydrate active enzymes and secondary metabolites.</title>
        <authorList>
            <person name="Sorensen T."/>
        </authorList>
    </citation>
    <scope>NUCLEOTIDE SEQUENCE [LARGE SCALE GENOMIC DNA]</scope>
    <source>
        <strain evidence="6 7">CBS 33761</strain>
    </source>
</reference>
<evidence type="ECO:0000256" key="1">
    <source>
        <dbReference type="ARBA" id="ARBA00001311"/>
    </source>
</evidence>
<evidence type="ECO:0000256" key="4">
    <source>
        <dbReference type="ARBA" id="ARBA00022801"/>
    </source>
</evidence>
<dbReference type="EMBL" id="JAQQWK010000012">
    <property type="protein sequence ID" value="KAK8021980.1"/>
    <property type="molecule type" value="Genomic_DNA"/>
</dbReference>
<dbReference type="Pfam" id="PF01425">
    <property type="entry name" value="Amidase"/>
    <property type="match status" value="1"/>
</dbReference>
<keyword evidence="4" id="KW-0378">Hydrolase</keyword>
<dbReference type="SUPFAM" id="SSF75304">
    <property type="entry name" value="Amidase signature (AS) enzymes"/>
    <property type="match status" value="1"/>
</dbReference>
<dbReference type="PIRSF" id="PIRSF001221">
    <property type="entry name" value="Amidase_fungi"/>
    <property type="match status" value="1"/>
</dbReference>
<evidence type="ECO:0000256" key="3">
    <source>
        <dbReference type="ARBA" id="ARBA00012922"/>
    </source>
</evidence>
<protein>
    <recommendedName>
        <fullName evidence="3">amidase</fullName>
        <ecNumber evidence="3">3.5.1.4</ecNumber>
    </recommendedName>
</protein>
<evidence type="ECO:0000256" key="2">
    <source>
        <dbReference type="ARBA" id="ARBA00009199"/>
    </source>
</evidence>
<accession>A0ABR1RWY5</accession>